<dbReference type="Pfam" id="PF00388">
    <property type="entry name" value="PI-PLC-X"/>
    <property type="match status" value="1"/>
</dbReference>
<evidence type="ECO:0000256" key="10">
    <source>
        <dbReference type="ARBA" id="ARBA00022824"/>
    </source>
</evidence>
<reference evidence="24 25" key="1">
    <citation type="submission" date="2018-05" db="EMBL/GenBank/DDBJ databases">
        <authorList>
            <person name="Datahose"/>
        </authorList>
    </citation>
    <scope>NUCLEOTIDE SEQUENCE</scope>
</reference>
<dbReference type="SUPFAM" id="SSF47473">
    <property type="entry name" value="EF-hand"/>
    <property type="match status" value="1"/>
</dbReference>
<keyword evidence="15" id="KW-0807">Transducer</keyword>
<dbReference type="PROSITE" id="PS50007">
    <property type="entry name" value="PIPLC_X_DOMAIN"/>
    <property type="match status" value="1"/>
</dbReference>
<evidence type="ECO:0000256" key="1">
    <source>
        <dbReference type="ARBA" id="ARBA00001913"/>
    </source>
</evidence>
<dbReference type="InterPro" id="IPR011993">
    <property type="entry name" value="PH-like_dom_sf"/>
</dbReference>
<evidence type="ECO:0000256" key="9">
    <source>
        <dbReference type="ARBA" id="ARBA00022801"/>
    </source>
</evidence>
<evidence type="ECO:0000313" key="25">
    <source>
        <dbReference type="Proteomes" id="UP000265100"/>
    </source>
</evidence>
<dbReference type="GO" id="GO:0016042">
    <property type="term" value="P:lipid catabolic process"/>
    <property type="evidence" value="ECO:0007669"/>
    <property type="project" value="UniProtKB-KW"/>
</dbReference>
<evidence type="ECO:0000256" key="17">
    <source>
        <dbReference type="ARBA" id="ARBA00023674"/>
    </source>
</evidence>
<sequence length="736" mass="84274">MPSPVSLHIVFAGDRVVMMAGSTLRKVKSRSWKKNRYFRLLEDGLTIWYKSRWAGRGHSTFSVTDLEAVREGHQSEVLLSIAEEFPAELCFTLVFHGRQGNLDLVAESPDEAQAWIQGVRMLIHKAQTMDEKERLDQWVWDWFHKADKNKDGKMNFKEVKKLLKMMNVEMNEDHALHLFTMADKSESGSLEIEQFVFFYKMLTQRDEVWKVFQDYSEDGEKLMLEELQSFLSVEQHEGEQSAQHAQELIERYEPSETAKKQGAMSLDGFQMYLCSQEGSIFKPEHQDLYQDMSQPLSHYFISSSHNTYLLEDQLRGQSSLEAYIQALKRGCRCVEVDCWDGYDGDPVVYHGHTLTSKILFKDVISTLKEYAFRASEFPVILSIENHCSVEQQTVMAQYLRQILGDMLQTTLLDGQVPQQLPSPQELKGKILLKAKKIGGLEEYVDETCTDEVSDEEEMANCDAEMKSKAKSKMSRELSDLVVYCKSVHFDGFEHAHSHAKCYEISSFSESKAKNVLQYLKLNLLHFRTYPSGLRTDSSNYNPQDMWSVGCQIVALNFQTAGLEMDLNDGLFRQNGCCGYVIKPNFMRDGNTQFSPDKPEEREGYKPLRLSIQVISGQQLPKVNQKEGSIVDPLVRVEIYGVPQDQAKDETSHINNNGFNPVWNETLDFTIHTPELALVCFVVEDHDKASRNDFIGQYTLPFMCIQPGYRHIHLLSKDGTAIPPSSLFVNISISELT</sequence>
<evidence type="ECO:0000256" key="14">
    <source>
        <dbReference type="ARBA" id="ARBA00023136"/>
    </source>
</evidence>
<evidence type="ECO:0000259" key="20">
    <source>
        <dbReference type="PROSITE" id="PS50003"/>
    </source>
</evidence>
<dbReference type="AlphaFoldDB" id="A0AAX7SQP9"/>
<dbReference type="SMART" id="SM00233">
    <property type="entry name" value="PH"/>
    <property type="match status" value="1"/>
</dbReference>
<dbReference type="PANTHER" id="PTHR10336">
    <property type="entry name" value="PHOSPHOINOSITIDE-SPECIFIC PHOSPHOLIPASE C FAMILY PROTEIN"/>
    <property type="match status" value="1"/>
</dbReference>
<protein>
    <recommendedName>
        <fullName evidence="19">Phosphoinositide phospholipase C</fullName>
        <ecNumber evidence="19">3.1.4.11</ecNumber>
    </recommendedName>
</protein>
<dbReference type="SMART" id="SM00054">
    <property type="entry name" value="EFh"/>
    <property type="match status" value="2"/>
</dbReference>
<feature type="domain" description="PH" evidence="20">
    <location>
        <begin position="16"/>
        <end position="124"/>
    </location>
</feature>
<comment type="cofactor">
    <cofactor evidence="1">
        <name>Ca(2+)</name>
        <dbReference type="ChEBI" id="CHEBI:29108"/>
    </cofactor>
</comment>
<evidence type="ECO:0000256" key="16">
    <source>
        <dbReference type="ARBA" id="ARBA00023242"/>
    </source>
</evidence>
<evidence type="ECO:0000256" key="15">
    <source>
        <dbReference type="ARBA" id="ARBA00023224"/>
    </source>
</evidence>
<dbReference type="GeneTree" id="ENSGT00940000156180"/>
<reference evidence="25" key="2">
    <citation type="submission" date="2023-03" db="EMBL/GenBank/DDBJ databases">
        <authorList>
            <consortium name="Wellcome Sanger Institute Data Sharing"/>
        </authorList>
    </citation>
    <scope>NUCLEOTIDE SEQUENCE [LARGE SCALE GENOMIC DNA]</scope>
</reference>
<dbReference type="SUPFAM" id="SSF49562">
    <property type="entry name" value="C2 domain (Calcium/lipid-binding domain, CaLB)"/>
    <property type="match status" value="1"/>
</dbReference>
<dbReference type="InterPro" id="IPR035892">
    <property type="entry name" value="C2_domain_sf"/>
</dbReference>
<dbReference type="GO" id="GO:0035556">
    <property type="term" value="P:intracellular signal transduction"/>
    <property type="evidence" value="ECO:0007669"/>
    <property type="project" value="InterPro"/>
</dbReference>
<name>A0AAX7SQP9_ASTCA</name>
<keyword evidence="14" id="KW-0472">Membrane</keyword>
<keyword evidence="8" id="KW-0677">Repeat</keyword>
<organism evidence="24 25">
    <name type="scientific">Astatotilapia calliptera</name>
    <name type="common">Eastern happy</name>
    <name type="synonym">Chromis callipterus</name>
    <dbReference type="NCBI Taxonomy" id="8154"/>
    <lineage>
        <taxon>Eukaryota</taxon>
        <taxon>Metazoa</taxon>
        <taxon>Chordata</taxon>
        <taxon>Craniata</taxon>
        <taxon>Vertebrata</taxon>
        <taxon>Euteleostomi</taxon>
        <taxon>Actinopterygii</taxon>
        <taxon>Neopterygii</taxon>
        <taxon>Teleostei</taxon>
        <taxon>Neoteleostei</taxon>
        <taxon>Acanthomorphata</taxon>
        <taxon>Ovalentaria</taxon>
        <taxon>Cichlomorphae</taxon>
        <taxon>Cichliformes</taxon>
        <taxon>Cichlidae</taxon>
        <taxon>African cichlids</taxon>
        <taxon>Pseudocrenilabrinae</taxon>
        <taxon>Haplochromini</taxon>
        <taxon>Astatotilapia</taxon>
    </lineage>
</organism>
<dbReference type="Gene3D" id="2.30.29.30">
    <property type="entry name" value="Pleckstrin-homology domain (PH domain)/Phosphotyrosine-binding domain (PTB)"/>
    <property type="match status" value="1"/>
</dbReference>
<dbReference type="GO" id="GO:0005634">
    <property type="term" value="C:nucleus"/>
    <property type="evidence" value="ECO:0007669"/>
    <property type="project" value="UniProtKB-SubCell"/>
</dbReference>
<dbReference type="InterPro" id="IPR000008">
    <property type="entry name" value="C2_dom"/>
</dbReference>
<feature type="domain" description="PI-PLC Y-box" evidence="22">
    <location>
        <begin position="477"/>
        <end position="587"/>
    </location>
</feature>
<reference evidence="24" key="3">
    <citation type="submission" date="2025-08" db="UniProtKB">
        <authorList>
            <consortium name="Ensembl"/>
        </authorList>
    </citation>
    <scope>IDENTIFICATION</scope>
</reference>
<comment type="catalytic activity">
    <reaction evidence="18">
        <text>a 1,2-diacyl-sn-glycero-3-phospho-(1D-myo-inositol) + H2O = 1D-myo-inositol 1-phosphate + a 1,2-diacyl-sn-glycerol + H(+)</text>
        <dbReference type="Rhea" id="RHEA:43484"/>
        <dbReference type="ChEBI" id="CHEBI:15377"/>
        <dbReference type="ChEBI" id="CHEBI:15378"/>
        <dbReference type="ChEBI" id="CHEBI:17815"/>
        <dbReference type="ChEBI" id="CHEBI:57880"/>
        <dbReference type="ChEBI" id="CHEBI:58433"/>
    </reaction>
    <physiologicalReaction direction="left-to-right" evidence="18">
        <dbReference type="Rhea" id="RHEA:43485"/>
    </physiologicalReaction>
</comment>
<keyword evidence="6" id="KW-0963">Cytoplasm</keyword>
<evidence type="ECO:0000256" key="7">
    <source>
        <dbReference type="ARBA" id="ARBA00022723"/>
    </source>
</evidence>
<evidence type="ECO:0000256" key="18">
    <source>
        <dbReference type="ARBA" id="ARBA00023726"/>
    </source>
</evidence>
<comment type="subcellular location">
    <subcellularLocation>
        <location evidence="5">Cytoplasm</location>
    </subcellularLocation>
    <subcellularLocation>
        <location evidence="4">Endoplasmic reticulum</location>
    </subcellularLocation>
    <subcellularLocation>
        <location evidence="3">Membrane</location>
        <topology evidence="3">Peripheral membrane protein</topology>
    </subcellularLocation>
    <subcellularLocation>
        <location evidence="2">Nucleus</location>
    </subcellularLocation>
</comment>
<keyword evidence="10" id="KW-0256">Endoplasmic reticulum</keyword>
<evidence type="ECO:0000256" key="12">
    <source>
        <dbReference type="ARBA" id="ARBA00022963"/>
    </source>
</evidence>
<dbReference type="Pfam" id="PF00169">
    <property type="entry name" value="PH"/>
    <property type="match status" value="1"/>
</dbReference>
<dbReference type="InterPro" id="IPR001711">
    <property type="entry name" value="PLipase_C_Pinositol-sp_Y"/>
</dbReference>
<dbReference type="SUPFAM" id="SSF50729">
    <property type="entry name" value="PH domain-like"/>
    <property type="match status" value="1"/>
</dbReference>
<dbReference type="InterPro" id="IPR017946">
    <property type="entry name" value="PLC-like_Pdiesterase_TIM-brl"/>
</dbReference>
<dbReference type="InterPro" id="IPR000909">
    <property type="entry name" value="PLipase_C_PInositol-sp_X_dom"/>
</dbReference>
<dbReference type="InterPro" id="IPR015359">
    <property type="entry name" value="PLC_EF-hand-like"/>
</dbReference>
<reference evidence="24" key="4">
    <citation type="submission" date="2025-09" db="UniProtKB">
        <authorList>
            <consortium name="Ensembl"/>
        </authorList>
    </citation>
    <scope>IDENTIFICATION</scope>
</reference>
<dbReference type="SMART" id="SM00239">
    <property type="entry name" value="C2"/>
    <property type="match status" value="1"/>
</dbReference>
<dbReference type="PRINTS" id="PR00390">
    <property type="entry name" value="PHPHLIPASEC"/>
</dbReference>
<dbReference type="GO" id="GO:0004435">
    <property type="term" value="F:phosphatidylinositol-4,5-bisphosphate phospholipase C activity"/>
    <property type="evidence" value="ECO:0007669"/>
    <property type="project" value="UniProtKB-EC"/>
</dbReference>
<dbReference type="SUPFAM" id="SSF51695">
    <property type="entry name" value="PLC-like phosphodiesterases"/>
    <property type="match status" value="1"/>
</dbReference>
<comment type="catalytic activity">
    <reaction evidence="17">
        <text>a 1,2-diacyl-sn-glycero-3-phospho-(1D-myo-inositol-4,5-bisphosphate) + H2O = 1D-myo-inositol 1,4,5-trisphosphate + a 1,2-diacyl-sn-glycerol + H(+)</text>
        <dbReference type="Rhea" id="RHEA:33179"/>
        <dbReference type="ChEBI" id="CHEBI:15377"/>
        <dbReference type="ChEBI" id="CHEBI:15378"/>
        <dbReference type="ChEBI" id="CHEBI:17815"/>
        <dbReference type="ChEBI" id="CHEBI:58456"/>
        <dbReference type="ChEBI" id="CHEBI:203600"/>
        <dbReference type="EC" id="3.1.4.11"/>
    </reaction>
    <physiologicalReaction direction="left-to-right" evidence="17">
        <dbReference type="Rhea" id="RHEA:33180"/>
    </physiologicalReaction>
</comment>
<evidence type="ECO:0000259" key="23">
    <source>
        <dbReference type="PROSITE" id="PS50222"/>
    </source>
</evidence>
<dbReference type="CDD" id="cd00275">
    <property type="entry name" value="C2_PLC_like"/>
    <property type="match status" value="1"/>
</dbReference>
<dbReference type="GO" id="GO:0005886">
    <property type="term" value="C:plasma membrane"/>
    <property type="evidence" value="ECO:0007669"/>
    <property type="project" value="TreeGrafter"/>
</dbReference>
<dbReference type="Proteomes" id="UP000265100">
    <property type="component" value="Chromosome 16"/>
</dbReference>
<dbReference type="PANTHER" id="PTHR10336:SF31">
    <property type="entry name" value="1-PHOSPHATIDYLINOSITOL 4,5-BISPHOSPHATE PHOSPHODIESTERASE DELTA-4"/>
    <property type="match status" value="1"/>
</dbReference>
<dbReference type="PROSITE" id="PS50004">
    <property type="entry name" value="C2"/>
    <property type="match status" value="1"/>
</dbReference>
<accession>A0AAX7SQP9</accession>
<proteinExistence type="predicted"/>
<evidence type="ECO:0000256" key="2">
    <source>
        <dbReference type="ARBA" id="ARBA00004123"/>
    </source>
</evidence>
<evidence type="ECO:0000256" key="3">
    <source>
        <dbReference type="ARBA" id="ARBA00004170"/>
    </source>
</evidence>
<evidence type="ECO:0000259" key="22">
    <source>
        <dbReference type="PROSITE" id="PS50008"/>
    </source>
</evidence>
<dbReference type="Pfam" id="PF00168">
    <property type="entry name" value="C2"/>
    <property type="match status" value="1"/>
</dbReference>
<dbReference type="InterPro" id="IPR001849">
    <property type="entry name" value="PH_domain"/>
</dbReference>
<evidence type="ECO:0000256" key="4">
    <source>
        <dbReference type="ARBA" id="ARBA00004240"/>
    </source>
</evidence>
<keyword evidence="25" id="KW-1185">Reference proteome</keyword>
<dbReference type="InterPro" id="IPR002048">
    <property type="entry name" value="EF_hand_dom"/>
</dbReference>
<dbReference type="PROSITE" id="PS00018">
    <property type="entry name" value="EF_HAND_1"/>
    <property type="match status" value="1"/>
</dbReference>
<dbReference type="Pfam" id="PF09279">
    <property type="entry name" value="EF-hand_like"/>
    <property type="match status" value="1"/>
</dbReference>
<dbReference type="PROSITE" id="PS50003">
    <property type="entry name" value="PH_DOMAIN"/>
    <property type="match status" value="1"/>
</dbReference>
<dbReference type="GO" id="GO:0005509">
    <property type="term" value="F:calcium ion binding"/>
    <property type="evidence" value="ECO:0007669"/>
    <property type="project" value="InterPro"/>
</dbReference>
<dbReference type="SMART" id="SM00148">
    <property type="entry name" value="PLCXc"/>
    <property type="match status" value="1"/>
</dbReference>
<dbReference type="InterPro" id="IPR011992">
    <property type="entry name" value="EF-hand-dom_pair"/>
</dbReference>
<keyword evidence="11" id="KW-0106">Calcium</keyword>
<dbReference type="Gene3D" id="1.10.238.10">
    <property type="entry name" value="EF-hand"/>
    <property type="match status" value="2"/>
</dbReference>
<evidence type="ECO:0000313" key="24">
    <source>
        <dbReference type="Ensembl" id="ENSACLP00000046643.1"/>
    </source>
</evidence>
<evidence type="ECO:0000256" key="13">
    <source>
        <dbReference type="ARBA" id="ARBA00023098"/>
    </source>
</evidence>
<evidence type="ECO:0000256" key="6">
    <source>
        <dbReference type="ARBA" id="ARBA00022490"/>
    </source>
</evidence>
<evidence type="ECO:0000256" key="8">
    <source>
        <dbReference type="ARBA" id="ARBA00022737"/>
    </source>
</evidence>
<dbReference type="Gene3D" id="3.20.20.190">
    <property type="entry name" value="Phosphatidylinositol (PI) phosphodiesterase"/>
    <property type="match status" value="1"/>
</dbReference>
<keyword evidence="13 19" id="KW-0443">Lipid metabolism</keyword>
<dbReference type="PROSITE" id="PS50008">
    <property type="entry name" value="PIPLC_Y_DOMAIN"/>
    <property type="match status" value="1"/>
</dbReference>
<evidence type="ECO:0000259" key="21">
    <source>
        <dbReference type="PROSITE" id="PS50004"/>
    </source>
</evidence>
<dbReference type="InterPro" id="IPR001192">
    <property type="entry name" value="PI-PLC_fam"/>
</dbReference>
<feature type="domain" description="C2" evidence="21">
    <location>
        <begin position="587"/>
        <end position="715"/>
    </location>
</feature>
<dbReference type="InterPro" id="IPR018247">
    <property type="entry name" value="EF_Hand_1_Ca_BS"/>
</dbReference>
<keyword evidence="7" id="KW-0479">Metal-binding</keyword>
<dbReference type="PROSITE" id="PS50222">
    <property type="entry name" value="EF_HAND_2"/>
    <property type="match status" value="1"/>
</dbReference>
<dbReference type="Gene3D" id="2.60.40.150">
    <property type="entry name" value="C2 domain"/>
    <property type="match status" value="1"/>
</dbReference>
<evidence type="ECO:0000256" key="5">
    <source>
        <dbReference type="ARBA" id="ARBA00004496"/>
    </source>
</evidence>
<evidence type="ECO:0000256" key="19">
    <source>
        <dbReference type="RuleBase" id="RU361133"/>
    </source>
</evidence>
<keyword evidence="12 19" id="KW-0442">Lipid degradation</keyword>
<dbReference type="SMART" id="SM00149">
    <property type="entry name" value="PLCYc"/>
    <property type="match status" value="1"/>
</dbReference>
<keyword evidence="16" id="KW-0539">Nucleus</keyword>
<evidence type="ECO:0000256" key="11">
    <source>
        <dbReference type="ARBA" id="ARBA00022837"/>
    </source>
</evidence>
<dbReference type="Pfam" id="PF00387">
    <property type="entry name" value="PI-PLC-Y"/>
    <property type="match status" value="1"/>
</dbReference>
<dbReference type="EC" id="3.1.4.11" evidence="19"/>
<dbReference type="GO" id="GO:0005783">
    <property type="term" value="C:endoplasmic reticulum"/>
    <property type="evidence" value="ECO:0007669"/>
    <property type="project" value="UniProtKB-SubCell"/>
</dbReference>
<feature type="domain" description="EF-hand" evidence="23">
    <location>
        <begin position="134"/>
        <end position="169"/>
    </location>
</feature>
<dbReference type="Ensembl" id="ENSACLT00000094576.1">
    <property type="protein sequence ID" value="ENSACLP00000046643.1"/>
    <property type="gene ID" value="ENSACLG00000002876.2"/>
</dbReference>
<keyword evidence="9 19" id="KW-0378">Hydrolase</keyword>